<keyword evidence="4 12" id="KW-0812">Transmembrane</keyword>
<keyword evidence="6 12" id="KW-0653">Protein transport</keyword>
<dbReference type="AlphaFoldDB" id="A0A2N1JBY4"/>
<name>A0A2N1JBY4_9BASI</name>
<protein>
    <recommendedName>
        <fullName evidence="12">Presequence translocated-associated motor subunit PAM17</fullName>
    </recommendedName>
</protein>
<dbReference type="InterPro" id="IPR013875">
    <property type="entry name" value="Pam17"/>
</dbReference>
<gene>
    <name evidence="13" type="primary">PAM17</name>
    <name evidence="13" type="ORF">MVES_002110</name>
</gene>
<accession>A0A2N1JBY4</accession>
<reference evidence="13 14" key="1">
    <citation type="submission" date="2017-10" db="EMBL/GenBank/DDBJ databases">
        <title>A novel species of cold-tolerant Malassezia isolated from bats.</title>
        <authorList>
            <person name="Lorch J.M."/>
            <person name="Palmer J.M."/>
            <person name="Vanderwolf K.J."/>
            <person name="Schmidt K.Z."/>
            <person name="Verant M.L."/>
            <person name="Weller T.J."/>
            <person name="Blehert D.S."/>
        </authorList>
    </citation>
    <scope>NUCLEOTIDE SEQUENCE [LARGE SCALE GENOMIC DNA]</scope>
    <source>
        <strain evidence="13 14">NWHC:44797-103</strain>
    </source>
</reference>
<keyword evidence="9 12" id="KW-0811">Translocation</keyword>
<comment type="subcellular location">
    <subcellularLocation>
        <location evidence="1 12">Mitochondrion inner membrane</location>
        <topology evidence="1 12">Multi-pass membrane protein</topology>
    </subcellularLocation>
</comment>
<keyword evidence="11 12" id="KW-0472">Membrane</keyword>
<dbReference type="PANTHER" id="PTHR28021:SF1">
    <property type="entry name" value="PRESEQUENCE TRANSLOCATED-ASSOCIATED MOTOR SUBUNIT PAM17, MITOCHONDRIAL"/>
    <property type="match status" value="1"/>
</dbReference>
<organism evidence="13 14">
    <name type="scientific">Malassezia vespertilionis</name>
    <dbReference type="NCBI Taxonomy" id="2020962"/>
    <lineage>
        <taxon>Eukaryota</taxon>
        <taxon>Fungi</taxon>
        <taxon>Dikarya</taxon>
        <taxon>Basidiomycota</taxon>
        <taxon>Ustilaginomycotina</taxon>
        <taxon>Malasseziomycetes</taxon>
        <taxon>Malasseziales</taxon>
        <taxon>Malasseziaceae</taxon>
        <taxon>Malassezia</taxon>
    </lineage>
</organism>
<comment type="similarity">
    <text evidence="2 12">Belongs to the PAM17 family.</text>
</comment>
<evidence type="ECO:0000256" key="8">
    <source>
        <dbReference type="ARBA" id="ARBA00022989"/>
    </source>
</evidence>
<evidence type="ECO:0000256" key="6">
    <source>
        <dbReference type="ARBA" id="ARBA00022927"/>
    </source>
</evidence>
<dbReference type="OrthoDB" id="5970083at2759"/>
<evidence type="ECO:0000256" key="4">
    <source>
        <dbReference type="ARBA" id="ARBA00022692"/>
    </source>
</evidence>
<comment type="subunit">
    <text evidence="12">Component of the PAM complex.</text>
</comment>
<evidence type="ECO:0000256" key="9">
    <source>
        <dbReference type="ARBA" id="ARBA00023010"/>
    </source>
</evidence>
<keyword evidence="8 12" id="KW-1133">Transmembrane helix</keyword>
<keyword evidence="10 12" id="KW-0496">Mitochondrion</keyword>
<evidence type="ECO:0000256" key="10">
    <source>
        <dbReference type="ARBA" id="ARBA00023128"/>
    </source>
</evidence>
<evidence type="ECO:0000256" key="1">
    <source>
        <dbReference type="ARBA" id="ARBA00004448"/>
    </source>
</evidence>
<evidence type="ECO:0000256" key="5">
    <source>
        <dbReference type="ARBA" id="ARBA00022792"/>
    </source>
</evidence>
<evidence type="ECO:0000256" key="7">
    <source>
        <dbReference type="ARBA" id="ARBA00022946"/>
    </source>
</evidence>
<keyword evidence="7" id="KW-0809">Transit peptide</keyword>
<dbReference type="STRING" id="2020962.A0A2N1JBY4"/>
<keyword evidence="5 12" id="KW-0999">Mitochondrion inner membrane</keyword>
<proteinExistence type="inferred from homology"/>
<evidence type="ECO:0000313" key="13">
    <source>
        <dbReference type="EMBL" id="PKI84058.1"/>
    </source>
</evidence>
<dbReference type="PANTHER" id="PTHR28021">
    <property type="entry name" value="PRESEQUENCE TRANSLOCATED-ASSOCIATED MOTOR SUBUNIT PAM17, MITOCHONDRIAL"/>
    <property type="match status" value="1"/>
</dbReference>
<evidence type="ECO:0000256" key="12">
    <source>
        <dbReference type="RuleBase" id="RU367146"/>
    </source>
</evidence>
<evidence type="ECO:0000256" key="11">
    <source>
        <dbReference type="ARBA" id="ARBA00023136"/>
    </source>
</evidence>
<feature type="transmembrane region" description="Helical" evidence="12">
    <location>
        <begin position="56"/>
        <end position="74"/>
    </location>
</feature>
<sequence>MLRIVGLRMVPGVRGGLLVSRMLPRMCSAQNYTTNASEEPPLPWDTYLRLRKQRRMVGIVATIPTMLLTAIDPLFVNIGATLACVGAGWLIGPSIGNVAWSLFHRHKAAQIAQRDRQFYQHIRKMRADPSRQVMHNPVPDYYGEKIGSLHAYRQWLRDQVRFLHELTGI</sequence>
<comment type="function">
    <text evidence="12">Component of the PAM complex, a complex required for the translocation of transit peptide-containing proteins from the inner membrane into the mitochondrial matrix in an ATP-dependent manner.</text>
</comment>
<dbReference type="Proteomes" id="UP000232875">
    <property type="component" value="Unassembled WGS sequence"/>
</dbReference>
<dbReference type="GO" id="GO:0030150">
    <property type="term" value="P:protein import into mitochondrial matrix"/>
    <property type="evidence" value="ECO:0007669"/>
    <property type="project" value="UniProtKB-UniRule"/>
</dbReference>
<keyword evidence="14" id="KW-1185">Reference proteome</keyword>
<keyword evidence="3 12" id="KW-0813">Transport</keyword>
<evidence type="ECO:0000256" key="2">
    <source>
        <dbReference type="ARBA" id="ARBA00006837"/>
    </source>
</evidence>
<evidence type="ECO:0000256" key="3">
    <source>
        <dbReference type="ARBA" id="ARBA00022448"/>
    </source>
</evidence>
<dbReference type="GO" id="GO:0001405">
    <property type="term" value="C:PAM complex, Tim23 associated import motor"/>
    <property type="evidence" value="ECO:0007669"/>
    <property type="project" value="UniProtKB-UniRule"/>
</dbReference>
<dbReference type="EMBL" id="KZ454990">
    <property type="protein sequence ID" value="PKI84058.1"/>
    <property type="molecule type" value="Genomic_DNA"/>
</dbReference>
<feature type="transmembrane region" description="Helical" evidence="12">
    <location>
        <begin position="80"/>
        <end position="103"/>
    </location>
</feature>
<evidence type="ECO:0000313" key="14">
    <source>
        <dbReference type="Proteomes" id="UP000232875"/>
    </source>
</evidence>
<dbReference type="Pfam" id="PF08566">
    <property type="entry name" value="Pam17"/>
    <property type="match status" value="1"/>
</dbReference>